<reference evidence="3" key="2">
    <citation type="submission" date="2025-08" db="UniProtKB">
        <authorList>
            <consortium name="Ensembl"/>
        </authorList>
    </citation>
    <scope>IDENTIFICATION</scope>
</reference>
<evidence type="ECO:0000313" key="3">
    <source>
        <dbReference type="Ensembl" id="ENSGAGP00000030780.1"/>
    </source>
</evidence>
<evidence type="ECO:0000259" key="2">
    <source>
        <dbReference type="PROSITE" id="PS50132"/>
    </source>
</evidence>
<dbReference type="InterPro" id="IPR044926">
    <property type="entry name" value="RGS_subdomain_2"/>
</dbReference>
<dbReference type="PANTHER" id="PTHR10845:SF42">
    <property type="entry name" value="REGULATOR OF G-PROTEIN SIGNALING 5"/>
    <property type="match status" value="1"/>
</dbReference>
<dbReference type="PRINTS" id="PR01301">
    <property type="entry name" value="RGSPROTEIN"/>
</dbReference>
<dbReference type="InterPro" id="IPR036305">
    <property type="entry name" value="RGS_sf"/>
</dbReference>
<name>A0A452IRY8_9SAUR</name>
<dbReference type="FunFam" id="1.10.167.10:FF:000001">
    <property type="entry name" value="Putative regulator of g-protein signaling 12"/>
    <property type="match status" value="1"/>
</dbReference>
<accession>A0A452IRY8</accession>
<reference evidence="4" key="1">
    <citation type="journal article" date="2017" name="PLoS ONE">
        <title>The Agassiz's desert tortoise genome provides a resource for the conservation of a threatened species.</title>
        <authorList>
            <person name="Tollis M."/>
            <person name="DeNardo D.F."/>
            <person name="Cornelius J.A."/>
            <person name="Dolby G.A."/>
            <person name="Edwards T."/>
            <person name="Henen B.T."/>
            <person name="Karl A.E."/>
            <person name="Murphy R.W."/>
            <person name="Kusumi K."/>
        </authorList>
    </citation>
    <scope>NUCLEOTIDE SEQUENCE [LARGE SCALE GENOMIC DNA]</scope>
</reference>
<dbReference type="STRING" id="38772.ENSGAGP00000030780"/>
<feature type="domain" description="RGS" evidence="2">
    <location>
        <begin position="66"/>
        <end position="182"/>
    </location>
</feature>
<dbReference type="InterPro" id="IPR024066">
    <property type="entry name" value="RGS_subdom1/3"/>
</dbReference>
<dbReference type="SMART" id="SM00315">
    <property type="entry name" value="RGS"/>
    <property type="match status" value="1"/>
</dbReference>
<dbReference type="Proteomes" id="UP000291020">
    <property type="component" value="Unassembled WGS sequence"/>
</dbReference>
<dbReference type="PROSITE" id="PS50132">
    <property type="entry name" value="RGS"/>
    <property type="match status" value="1"/>
</dbReference>
<dbReference type="PANTHER" id="PTHR10845">
    <property type="entry name" value="REGULATOR OF G PROTEIN SIGNALING"/>
    <property type="match status" value="1"/>
</dbReference>
<dbReference type="AlphaFoldDB" id="A0A452IRY8"/>
<organism evidence="3 4">
    <name type="scientific">Gopherus agassizii</name>
    <name type="common">Agassiz's desert tortoise</name>
    <dbReference type="NCBI Taxonomy" id="38772"/>
    <lineage>
        <taxon>Eukaryota</taxon>
        <taxon>Metazoa</taxon>
        <taxon>Chordata</taxon>
        <taxon>Craniata</taxon>
        <taxon>Vertebrata</taxon>
        <taxon>Euteleostomi</taxon>
        <taxon>Archelosauria</taxon>
        <taxon>Testudinata</taxon>
        <taxon>Testudines</taxon>
        <taxon>Cryptodira</taxon>
        <taxon>Durocryptodira</taxon>
        <taxon>Testudinoidea</taxon>
        <taxon>Testudinidae</taxon>
        <taxon>Gopherus</taxon>
    </lineage>
</organism>
<dbReference type="Gene3D" id="1.10.196.10">
    <property type="match status" value="1"/>
</dbReference>
<keyword evidence="1" id="KW-0734">Signal transduction inhibitor</keyword>
<proteinExistence type="predicted"/>
<dbReference type="GO" id="GO:0009968">
    <property type="term" value="P:negative regulation of signal transduction"/>
    <property type="evidence" value="ECO:0007669"/>
    <property type="project" value="UniProtKB-KW"/>
</dbReference>
<dbReference type="Gene3D" id="1.10.167.10">
    <property type="entry name" value="Regulator of G-protein Signalling 4, domain 2"/>
    <property type="match status" value="1"/>
</dbReference>
<dbReference type="FunFam" id="1.10.196.10:FF:000001">
    <property type="entry name" value="Regulator of G-protein signaling 8"/>
    <property type="match status" value="1"/>
</dbReference>
<evidence type="ECO:0000256" key="1">
    <source>
        <dbReference type="ARBA" id="ARBA00022700"/>
    </source>
</evidence>
<reference evidence="3" key="3">
    <citation type="submission" date="2025-09" db="UniProtKB">
        <authorList>
            <consortium name="Ensembl"/>
        </authorList>
    </citation>
    <scope>IDENTIFICATION</scope>
</reference>
<sequence>MHSEESLSTFSSLLLSVLCRAKEIKTKLGTLLQKPDSAIDLIIPYPEKPAKAQKTSPDEALQWRESLEKLLQNAYGLASFRSFLRSEFSEENIEFWIACEEYKKIKSPTKMAEKAKKIFEQFIQTEAPKEVNIDHCTKAVTMKNLVEPSVNSFNEAQKRIFALMEKDSLPRFVRSEFYQELIK</sequence>
<evidence type="ECO:0000313" key="4">
    <source>
        <dbReference type="Proteomes" id="UP000291020"/>
    </source>
</evidence>
<dbReference type="SUPFAM" id="SSF48097">
    <property type="entry name" value="Regulator of G-protein signaling, RGS"/>
    <property type="match status" value="1"/>
</dbReference>
<dbReference type="Ensembl" id="ENSGAGT00000034909.1">
    <property type="protein sequence ID" value="ENSGAGP00000030780.1"/>
    <property type="gene ID" value="ENSGAGG00000022132.1"/>
</dbReference>
<dbReference type="Pfam" id="PF00615">
    <property type="entry name" value="RGS"/>
    <property type="match status" value="1"/>
</dbReference>
<protein>
    <recommendedName>
        <fullName evidence="2">RGS domain-containing protein</fullName>
    </recommendedName>
</protein>
<dbReference type="InterPro" id="IPR016137">
    <property type="entry name" value="RGS"/>
</dbReference>
<keyword evidence="4" id="KW-1185">Reference proteome</keyword>